<organism evidence="1 2">
    <name type="scientific">Paraglaciecola polaris LMG 21857</name>
    <dbReference type="NCBI Taxonomy" id="1129793"/>
    <lineage>
        <taxon>Bacteria</taxon>
        <taxon>Pseudomonadati</taxon>
        <taxon>Pseudomonadota</taxon>
        <taxon>Gammaproteobacteria</taxon>
        <taxon>Alteromonadales</taxon>
        <taxon>Alteromonadaceae</taxon>
        <taxon>Paraglaciecola</taxon>
    </lineage>
</organism>
<protein>
    <submittedName>
        <fullName evidence="1">Uncharacterized protein</fullName>
    </submittedName>
</protein>
<evidence type="ECO:0000313" key="1">
    <source>
        <dbReference type="EMBL" id="GAC32456.1"/>
    </source>
</evidence>
<dbReference type="Proteomes" id="UP000006322">
    <property type="component" value="Unassembled WGS sequence"/>
</dbReference>
<name>K6Z8G6_9ALTE</name>
<dbReference type="AlphaFoldDB" id="K6Z8G6"/>
<dbReference type="EMBL" id="BAER01000038">
    <property type="protein sequence ID" value="GAC32456.1"/>
    <property type="molecule type" value="Genomic_DNA"/>
</dbReference>
<proteinExistence type="predicted"/>
<gene>
    <name evidence="1" type="ORF">GPLA_1542</name>
</gene>
<keyword evidence="2" id="KW-1185">Reference proteome</keyword>
<comment type="caution">
    <text evidence="1">The sequence shown here is derived from an EMBL/GenBank/DDBJ whole genome shotgun (WGS) entry which is preliminary data.</text>
</comment>
<sequence length="37" mass="4060">MLYSIIESVNDSATDNGWGNNKTLAPIIYISHSNTYG</sequence>
<accession>K6Z8G6</accession>
<evidence type="ECO:0000313" key="2">
    <source>
        <dbReference type="Proteomes" id="UP000006322"/>
    </source>
</evidence>
<reference evidence="2" key="1">
    <citation type="journal article" date="2014" name="Environ. Microbiol.">
        <title>Comparative genomics of the marine bacterial genus Glaciecola reveals the high degree of genomic diversity and genomic characteristic for cold adaptation.</title>
        <authorList>
            <person name="Qin Q.L."/>
            <person name="Xie B.B."/>
            <person name="Yu Y."/>
            <person name="Shu Y.L."/>
            <person name="Rong J.C."/>
            <person name="Zhang Y.J."/>
            <person name="Zhao D.L."/>
            <person name="Chen X.L."/>
            <person name="Zhang X.Y."/>
            <person name="Chen B."/>
            <person name="Zhou B.C."/>
            <person name="Zhang Y.Z."/>
        </authorList>
    </citation>
    <scope>NUCLEOTIDE SEQUENCE [LARGE SCALE GENOMIC DNA]</scope>
    <source>
        <strain evidence="2">LMG 21857</strain>
    </source>
</reference>